<evidence type="ECO:0000313" key="19">
    <source>
        <dbReference type="Proteomes" id="UP001149009"/>
    </source>
</evidence>
<evidence type="ECO:0000256" key="3">
    <source>
        <dbReference type="ARBA" id="ARBA00005005"/>
    </source>
</evidence>
<feature type="compositionally biased region" description="Low complexity" evidence="15">
    <location>
        <begin position="1"/>
        <end position="19"/>
    </location>
</feature>
<dbReference type="FunFam" id="3.40.50.12780:FF:000003">
    <property type="entry name" value="Long-chain-fatty-acid--CoA ligase FadD"/>
    <property type="match status" value="1"/>
</dbReference>
<comment type="pathway">
    <text evidence="3">Lipid metabolism; fatty acid beta-oxidation.</text>
</comment>
<dbReference type="CDD" id="cd05936">
    <property type="entry name" value="FC-FACS_FadD_like"/>
    <property type="match status" value="1"/>
</dbReference>
<dbReference type="EMBL" id="JAODNV010000004">
    <property type="protein sequence ID" value="MCT8989328.1"/>
    <property type="molecule type" value="Genomic_DNA"/>
</dbReference>
<evidence type="ECO:0000256" key="1">
    <source>
        <dbReference type="ARBA" id="ARBA00001946"/>
    </source>
</evidence>
<evidence type="ECO:0000256" key="14">
    <source>
        <dbReference type="ARBA" id="ARBA00042773"/>
    </source>
</evidence>
<dbReference type="InterPro" id="IPR000873">
    <property type="entry name" value="AMP-dep_synth/lig_dom"/>
</dbReference>
<dbReference type="Pfam" id="PF00501">
    <property type="entry name" value="AMP-binding"/>
    <property type="match status" value="1"/>
</dbReference>
<evidence type="ECO:0000256" key="5">
    <source>
        <dbReference type="ARBA" id="ARBA00022598"/>
    </source>
</evidence>
<feature type="region of interest" description="Disordered" evidence="15">
    <location>
        <begin position="1"/>
        <end position="27"/>
    </location>
</feature>
<evidence type="ECO:0000256" key="2">
    <source>
        <dbReference type="ARBA" id="ARBA00004170"/>
    </source>
</evidence>
<comment type="subcellular location">
    <subcellularLocation>
        <location evidence="2">Membrane</location>
        <topology evidence="2">Peripheral membrane protein</topology>
    </subcellularLocation>
</comment>
<dbReference type="PANTHER" id="PTHR43767:SF8">
    <property type="entry name" value="LONG-CHAIN-FATTY-ACID--COA LIGASE"/>
    <property type="match status" value="1"/>
</dbReference>
<keyword evidence="9" id="KW-0460">Magnesium</keyword>
<organism evidence="18 19">
    <name type="scientific">Chelativorans petroleitrophicus</name>
    <dbReference type="NCBI Taxonomy" id="2975484"/>
    <lineage>
        <taxon>Bacteria</taxon>
        <taxon>Pseudomonadati</taxon>
        <taxon>Pseudomonadota</taxon>
        <taxon>Alphaproteobacteria</taxon>
        <taxon>Hyphomicrobiales</taxon>
        <taxon>Phyllobacteriaceae</taxon>
        <taxon>Chelativorans</taxon>
    </lineage>
</organism>
<dbReference type="GO" id="GO:0004467">
    <property type="term" value="F:long-chain fatty acid-CoA ligase activity"/>
    <property type="evidence" value="ECO:0007669"/>
    <property type="project" value="UniProtKB-EC"/>
</dbReference>
<evidence type="ECO:0000256" key="10">
    <source>
        <dbReference type="ARBA" id="ARBA00023098"/>
    </source>
</evidence>
<dbReference type="InterPro" id="IPR020845">
    <property type="entry name" value="AMP-binding_CS"/>
</dbReference>
<proteinExistence type="inferred from homology"/>
<evidence type="ECO:0000256" key="13">
    <source>
        <dbReference type="ARBA" id="ARBA00039545"/>
    </source>
</evidence>
<evidence type="ECO:0000256" key="9">
    <source>
        <dbReference type="ARBA" id="ARBA00022842"/>
    </source>
</evidence>
<evidence type="ECO:0000259" key="16">
    <source>
        <dbReference type="Pfam" id="PF00501"/>
    </source>
</evidence>
<name>A0A9X2X656_9HYPH</name>
<dbReference type="GO" id="GO:0016020">
    <property type="term" value="C:membrane"/>
    <property type="evidence" value="ECO:0007669"/>
    <property type="project" value="UniProtKB-SubCell"/>
</dbReference>
<keyword evidence="19" id="KW-1185">Reference proteome</keyword>
<reference evidence="18" key="1">
    <citation type="submission" date="2022-08" db="EMBL/GenBank/DDBJ databases">
        <title>Chelativorans sichuanense sp. nov., a paraffin oil-degrading bacterium isolated from a mixture of oil-based drill cuttings and paddy soil.</title>
        <authorList>
            <person name="Yu J."/>
            <person name="Liu H."/>
            <person name="Chen Q."/>
        </authorList>
    </citation>
    <scope>NUCLEOTIDE SEQUENCE</scope>
    <source>
        <strain evidence="18">SCAU 2101</strain>
    </source>
</reference>
<keyword evidence="8" id="KW-0067">ATP-binding</keyword>
<comment type="cofactor">
    <cofactor evidence="1">
        <name>Mg(2+)</name>
        <dbReference type="ChEBI" id="CHEBI:18420"/>
    </cofactor>
</comment>
<feature type="domain" description="AMP-binding enzyme C-terminal" evidence="17">
    <location>
        <begin position="499"/>
        <end position="573"/>
    </location>
</feature>
<dbReference type="InterPro" id="IPR025110">
    <property type="entry name" value="AMP-bd_C"/>
</dbReference>
<evidence type="ECO:0000256" key="4">
    <source>
        <dbReference type="ARBA" id="ARBA00006432"/>
    </source>
</evidence>
<comment type="caution">
    <text evidence="18">The sequence shown here is derived from an EMBL/GenBank/DDBJ whole genome shotgun (WGS) entry which is preliminary data.</text>
</comment>
<evidence type="ECO:0000256" key="15">
    <source>
        <dbReference type="SAM" id="MobiDB-lite"/>
    </source>
</evidence>
<keyword evidence="5 18" id="KW-0436">Ligase</keyword>
<dbReference type="InterPro" id="IPR042099">
    <property type="entry name" value="ANL_N_sf"/>
</dbReference>
<dbReference type="Pfam" id="PF13193">
    <property type="entry name" value="AMP-binding_C"/>
    <property type="match status" value="1"/>
</dbReference>
<keyword evidence="10" id="KW-0443">Lipid metabolism</keyword>
<dbReference type="GO" id="GO:0005524">
    <property type="term" value="F:ATP binding"/>
    <property type="evidence" value="ECO:0007669"/>
    <property type="project" value="UniProtKB-KW"/>
</dbReference>
<evidence type="ECO:0000256" key="7">
    <source>
        <dbReference type="ARBA" id="ARBA00022832"/>
    </source>
</evidence>
<dbReference type="Gene3D" id="3.30.300.30">
    <property type="match status" value="1"/>
</dbReference>
<evidence type="ECO:0000256" key="12">
    <source>
        <dbReference type="ARBA" id="ARBA00026121"/>
    </source>
</evidence>
<keyword evidence="11" id="KW-0472">Membrane</keyword>
<dbReference type="FunFam" id="3.30.300.30:FF:000006">
    <property type="entry name" value="Long-chain-fatty-acid--CoA ligase FadD"/>
    <property type="match status" value="1"/>
</dbReference>
<comment type="similarity">
    <text evidence="4">Belongs to the ATP-dependent AMP-binding enzyme family.</text>
</comment>
<dbReference type="Proteomes" id="UP001149009">
    <property type="component" value="Unassembled WGS sequence"/>
</dbReference>
<evidence type="ECO:0000256" key="8">
    <source>
        <dbReference type="ARBA" id="ARBA00022840"/>
    </source>
</evidence>
<dbReference type="SUPFAM" id="SSF56801">
    <property type="entry name" value="Acetyl-CoA synthetase-like"/>
    <property type="match status" value="1"/>
</dbReference>
<evidence type="ECO:0000256" key="11">
    <source>
        <dbReference type="ARBA" id="ARBA00023136"/>
    </source>
</evidence>
<dbReference type="PROSITE" id="PS00455">
    <property type="entry name" value="AMP_BINDING"/>
    <property type="match status" value="1"/>
</dbReference>
<dbReference type="EC" id="6.2.1.3" evidence="12"/>
<accession>A0A9X2X656</accession>
<keyword evidence="7" id="KW-0276">Fatty acid metabolism</keyword>
<evidence type="ECO:0000259" key="17">
    <source>
        <dbReference type="Pfam" id="PF13193"/>
    </source>
</evidence>
<evidence type="ECO:0000313" key="18">
    <source>
        <dbReference type="EMBL" id="MCT8989328.1"/>
    </source>
</evidence>
<dbReference type="RefSeq" id="WP_261514032.1">
    <property type="nucleotide sequence ID" value="NZ_JAODNV010000004.1"/>
</dbReference>
<dbReference type="InterPro" id="IPR045851">
    <property type="entry name" value="AMP-bd_C_sf"/>
</dbReference>
<dbReference type="NCBIfam" id="NF005463">
    <property type="entry name" value="PRK07059.1"/>
    <property type="match status" value="1"/>
</dbReference>
<evidence type="ECO:0000256" key="6">
    <source>
        <dbReference type="ARBA" id="ARBA00022741"/>
    </source>
</evidence>
<keyword evidence="6" id="KW-0547">Nucleotide-binding</keyword>
<dbReference type="Gene3D" id="3.40.50.12780">
    <property type="entry name" value="N-terminal domain of ligase-like"/>
    <property type="match status" value="1"/>
</dbReference>
<sequence length="580" mass="63981">MTSAKAAGTKRATAAAKPAPSRRRGSAAEKLWLKSYPKEIPAEIEPFRHSSLADLLLESCRNFADRRAFTSMGVSLTFAELEKASRDFAAYLQSLGLKKGARLAIMMPNVLQYPVVIMAALRAGYVIVNINALYTARELQHQLVDSGAEAIVILENFARTLQTVIKETPVRHVVVATLGDMMGLKGHLVNFAVRRMKKLVPAWSLPGHVPFRQAIRQGAAARFSPPEVTLDDVAFLQYTGGTTGVAKGAILLHRNVLANVMQNELWLQTAYLNQPRPQRPVYICALPLCHIYALTVNALMGIKLGAENVLIVNPKDIPGLVKELGKYDFNVLPGVNTLFNALLNNEQFRKLSFKSLNLTLGGGMAVQRSVAERWKEVTGRTICEGYGLSETSPVAAANRFDITEFTGTIGLPLPSTEIAIRDENGRDLKPGKVGEICIRGPQVMAGYWNKPEETKEAFTPDGFLKSGDMGVMDESGYIRIVDRKKDMILVSGFNVYPNEIEEVVAEHPGVLEVAAIGVPDEHSGEVPKIFVVKKDPSLAEQDLLNFCRERLTGYKRPRHVEFRSELPKSNVGKIVRRELR</sequence>
<gene>
    <name evidence="18" type="ORF">NYR54_03310</name>
</gene>
<feature type="domain" description="AMP-dependent synthetase/ligase" evidence="16">
    <location>
        <begin position="58"/>
        <end position="448"/>
    </location>
</feature>
<dbReference type="InterPro" id="IPR050237">
    <property type="entry name" value="ATP-dep_AMP-bd_enzyme"/>
</dbReference>
<dbReference type="PANTHER" id="PTHR43767">
    <property type="entry name" value="LONG-CHAIN-FATTY-ACID--COA LIGASE"/>
    <property type="match status" value="1"/>
</dbReference>
<protein>
    <recommendedName>
        <fullName evidence="13">Long-chain-fatty-acid--CoA ligase</fullName>
        <ecNumber evidence="12">6.2.1.3</ecNumber>
    </recommendedName>
    <alternativeName>
        <fullName evidence="14">Long-chain acyl-CoA synthetase</fullName>
    </alternativeName>
</protein>
<dbReference type="AlphaFoldDB" id="A0A9X2X656"/>